<sequence>MEQKTTQCSGLDAALCTTGGLPVEDEALRLPLSPEVLVLPNIPCSNRYGPLVEKEGSCDIATHLYTGACADVDVAAKLCLGMERLPMPCGNIDLSSVRLKLGEVKSLVLTLMNKLTREPGLLCGCRCSRPSMDGPPSVMGGTSIVSAVPESRPQLGNQYLQPGIIPLPTNSSVLRTEGPQAPLRPLGVNAALVPKVGTLPGLIGPVKLNLLITSRVSERGRKTPRCWLEQSFPQFIILSHLKVFYIRLERDGQPSRNRSELLGTEEVPYS</sequence>
<keyword evidence="2" id="KW-1185">Reference proteome</keyword>
<evidence type="ECO:0000313" key="1">
    <source>
        <dbReference type="EMBL" id="KAJ1205906.1"/>
    </source>
</evidence>
<dbReference type="Proteomes" id="UP001066276">
    <property type="component" value="Chromosome 1_2"/>
</dbReference>
<organism evidence="1 2">
    <name type="scientific">Pleurodeles waltl</name>
    <name type="common">Iberian ribbed newt</name>
    <dbReference type="NCBI Taxonomy" id="8319"/>
    <lineage>
        <taxon>Eukaryota</taxon>
        <taxon>Metazoa</taxon>
        <taxon>Chordata</taxon>
        <taxon>Craniata</taxon>
        <taxon>Vertebrata</taxon>
        <taxon>Euteleostomi</taxon>
        <taxon>Amphibia</taxon>
        <taxon>Batrachia</taxon>
        <taxon>Caudata</taxon>
        <taxon>Salamandroidea</taxon>
        <taxon>Salamandridae</taxon>
        <taxon>Pleurodelinae</taxon>
        <taxon>Pleurodeles</taxon>
    </lineage>
</organism>
<gene>
    <name evidence="1" type="ORF">NDU88_001327</name>
</gene>
<dbReference type="EMBL" id="JANPWB010000002">
    <property type="protein sequence ID" value="KAJ1205906.1"/>
    <property type="molecule type" value="Genomic_DNA"/>
</dbReference>
<evidence type="ECO:0000313" key="2">
    <source>
        <dbReference type="Proteomes" id="UP001066276"/>
    </source>
</evidence>
<reference evidence="1" key="1">
    <citation type="journal article" date="2022" name="bioRxiv">
        <title>Sequencing and chromosome-scale assembly of the giantPleurodeles waltlgenome.</title>
        <authorList>
            <person name="Brown T."/>
            <person name="Elewa A."/>
            <person name="Iarovenko S."/>
            <person name="Subramanian E."/>
            <person name="Araus A.J."/>
            <person name="Petzold A."/>
            <person name="Susuki M."/>
            <person name="Suzuki K.-i.T."/>
            <person name="Hayashi T."/>
            <person name="Toyoda A."/>
            <person name="Oliveira C."/>
            <person name="Osipova E."/>
            <person name="Leigh N.D."/>
            <person name="Simon A."/>
            <person name="Yun M.H."/>
        </authorList>
    </citation>
    <scope>NUCLEOTIDE SEQUENCE</scope>
    <source>
        <strain evidence="1">20211129_DDA</strain>
        <tissue evidence="1">Liver</tissue>
    </source>
</reference>
<protein>
    <submittedName>
        <fullName evidence="1">Uncharacterized protein</fullName>
    </submittedName>
</protein>
<name>A0AAV7VZK4_PLEWA</name>
<comment type="caution">
    <text evidence="1">The sequence shown here is derived from an EMBL/GenBank/DDBJ whole genome shotgun (WGS) entry which is preliminary data.</text>
</comment>
<proteinExistence type="predicted"/>
<accession>A0AAV7VZK4</accession>
<dbReference type="AlphaFoldDB" id="A0AAV7VZK4"/>